<evidence type="ECO:0000256" key="1">
    <source>
        <dbReference type="ARBA" id="ARBA00004477"/>
    </source>
</evidence>
<dbReference type="Proteomes" id="UP000499080">
    <property type="component" value="Unassembled WGS sequence"/>
</dbReference>
<comment type="pathway">
    <text evidence="2">Glycolipid biosynthesis; glycosylphosphatidylinositol-anchor biosynthesis.</text>
</comment>
<dbReference type="GO" id="GO:0016255">
    <property type="term" value="P:attachment of GPI anchor to protein"/>
    <property type="evidence" value="ECO:0007669"/>
    <property type="project" value="InterPro"/>
</dbReference>
<keyword evidence="6" id="KW-0256">Endoplasmic reticulum</keyword>
<feature type="transmembrane region" description="Helical" evidence="10">
    <location>
        <begin position="12"/>
        <end position="30"/>
    </location>
</feature>
<dbReference type="UniPathway" id="UPA00196"/>
<evidence type="ECO:0000256" key="3">
    <source>
        <dbReference type="ARBA" id="ARBA00005316"/>
    </source>
</evidence>
<dbReference type="PANTHER" id="PTHR21072:SF13">
    <property type="entry name" value="GPI TRANSAMIDASE COMPONENT PIG-S"/>
    <property type="match status" value="1"/>
</dbReference>
<evidence type="ECO:0000256" key="4">
    <source>
        <dbReference type="ARBA" id="ARBA00022502"/>
    </source>
</evidence>
<proteinExistence type="inferred from homology"/>
<evidence type="ECO:0000313" key="12">
    <source>
        <dbReference type="Proteomes" id="UP000499080"/>
    </source>
</evidence>
<evidence type="ECO:0000256" key="8">
    <source>
        <dbReference type="ARBA" id="ARBA00023136"/>
    </source>
</evidence>
<organism evidence="11 12">
    <name type="scientific">Araneus ventricosus</name>
    <name type="common">Orbweaver spider</name>
    <name type="synonym">Epeira ventricosa</name>
    <dbReference type="NCBI Taxonomy" id="182803"/>
    <lineage>
        <taxon>Eukaryota</taxon>
        <taxon>Metazoa</taxon>
        <taxon>Ecdysozoa</taxon>
        <taxon>Arthropoda</taxon>
        <taxon>Chelicerata</taxon>
        <taxon>Arachnida</taxon>
        <taxon>Araneae</taxon>
        <taxon>Araneomorphae</taxon>
        <taxon>Entelegynae</taxon>
        <taxon>Araneoidea</taxon>
        <taxon>Araneidae</taxon>
        <taxon>Araneus</taxon>
    </lineage>
</organism>
<comment type="similarity">
    <text evidence="3">Belongs to the PIGS family.</text>
</comment>
<name>A0A4Y2HHI1_ARAVE</name>
<comment type="caution">
    <text evidence="11">The sequence shown here is derived from an EMBL/GenBank/DDBJ whole genome shotgun (WGS) entry which is preliminary data.</text>
</comment>
<keyword evidence="4" id="KW-0337">GPI-anchor biosynthesis</keyword>
<keyword evidence="7 10" id="KW-1133">Transmembrane helix</keyword>
<reference evidence="11 12" key="1">
    <citation type="journal article" date="2019" name="Sci. Rep.">
        <title>Orb-weaving spider Araneus ventricosus genome elucidates the spidroin gene catalogue.</title>
        <authorList>
            <person name="Kono N."/>
            <person name="Nakamura H."/>
            <person name="Ohtoshi R."/>
            <person name="Moran D.A.P."/>
            <person name="Shinohara A."/>
            <person name="Yoshida Y."/>
            <person name="Fujiwara M."/>
            <person name="Mori M."/>
            <person name="Tomita M."/>
            <person name="Arakawa K."/>
        </authorList>
    </citation>
    <scope>NUCLEOTIDE SEQUENCE [LARGE SCALE GENOMIC DNA]</scope>
</reference>
<dbReference type="InterPro" id="IPR019540">
    <property type="entry name" value="PtdIno-glycan_biosynth_class_S"/>
</dbReference>
<evidence type="ECO:0000256" key="6">
    <source>
        <dbReference type="ARBA" id="ARBA00022824"/>
    </source>
</evidence>
<protein>
    <submittedName>
        <fullName evidence="11">GPI transamidase component PIG-S</fullName>
    </submittedName>
</protein>
<dbReference type="PANTHER" id="PTHR21072">
    <property type="entry name" value="GPI TRANSAMIDASE COMPONENT PIG-S"/>
    <property type="match status" value="1"/>
</dbReference>
<dbReference type="GO" id="GO:0042765">
    <property type="term" value="C:GPI-anchor transamidase complex"/>
    <property type="evidence" value="ECO:0007669"/>
    <property type="project" value="InterPro"/>
</dbReference>
<keyword evidence="12" id="KW-1185">Reference proteome</keyword>
<keyword evidence="8 10" id="KW-0472">Membrane</keyword>
<dbReference type="AlphaFoldDB" id="A0A4Y2HHI1"/>
<evidence type="ECO:0000256" key="5">
    <source>
        <dbReference type="ARBA" id="ARBA00022692"/>
    </source>
</evidence>
<evidence type="ECO:0000256" key="7">
    <source>
        <dbReference type="ARBA" id="ARBA00022989"/>
    </source>
</evidence>
<keyword evidence="9" id="KW-0325">Glycoprotein</keyword>
<keyword evidence="5 10" id="KW-0812">Transmembrane</keyword>
<evidence type="ECO:0000256" key="2">
    <source>
        <dbReference type="ARBA" id="ARBA00004687"/>
    </source>
</evidence>
<dbReference type="Pfam" id="PF10510">
    <property type="entry name" value="PIG-S"/>
    <property type="match status" value="1"/>
</dbReference>
<accession>A0A4Y2HHI1</accession>
<dbReference type="EMBL" id="BGPR01001944">
    <property type="protein sequence ID" value="GBM64771.1"/>
    <property type="molecule type" value="Genomic_DNA"/>
</dbReference>
<comment type="subcellular location">
    <subcellularLocation>
        <location evidence="1">Endoplasmic reticulum membrane</location>
        <topology evidence="1">Multi-pass membrane protein</topology>
    </subcellularLocation>
</comment>
<dbReference type="OrthoDB" id="28748at2759"/>
<feature type="transmembrane region" description="Helical" evidence="10">
    <location>
        <begin position="515"/>
        <end position="537"/>
    </location>
</feature>
<gene>
    <name evidence="11" type="primary">Pigs</name>
    <name evidence="11" type="ORF">AVEN_92093_1</name>
</gene>
<evidence type="ECO:0000313" key="11">
    <source>
        <dbReference type="EMBL" id="GBM64771.1"/>
    </source>
</evidence>
<sequence>MDKNIISFNSVITTSVFALSFLLIGIPLWWKTTEVYRYPIPYEECQSLLSEIIRHTIPVKLVIEDRTVQQGLLWEELLNYSDEKSKEYSQPVITFDWSMSSTSEEEQELIQKYQNITDLDFALYLNDKISGGATLHKKEYGQPEIIILNQNYSKEPKFTIGRGRHGYIINNEGFKGLAQSIDILARKITQVNRLQKLYTPASSYGGDKKPDKDRMRYLRSSKKFDMTFSLIVPEPQVLEAHWDIENAVNSYLKDVLKELELISTVNVKSQVLYMTSLPISTHSSMGDKGEEFILHSDHLPSLINPIEAKLGSDTSVHPNLNFVLYIPSREQTPLQIYDNKGKPLPSNAFLLPQWGGFMIYNCHIPANASLPHPVLLDSHTFMEIFLSQFRLLLGLAETDGLSSDTFQVLSGPVIRNWEMDFLLRKNAQEQLSASISSLSSLSQLLQMIGNIVIRDDVGQKIHFALSSTKESLKLLAQGDLLGGFLTAQSAFVFSDEAFFDPSLLALLYFPEDQKYAIYIPLFLPISLPVITSMSHLWKYWRHVHTKDKPKVD</sequence>
<evidence type="ECO:0000256" key="9">
    <source>
        <dbReference type="ARBA" id="ARBA00023180"/>
    </source>
</evidence>
<dbReference type="GO" id="GO:0006506">
    <property type="term" value="P:GPI anchor biosynthetic process"/>
    <property type="evidence" value="ECO:0007669"/>
    <property type="project" value="UniProtKB-UniPathway"/>
</dbReference>
<evidence type="ECO:0000256" key="10">
    <source>
        <dbReference type="SAM" id="Phobius"/>
    </source>
</evidence>